<dbReference type="AlphaFoldDB" id="A0A398CA11"/>
<gene>
    <name evidence="1" type="ORF">D3F03_12690</name>
</gene>
<organism evidence="1 2">
    <name type="scientific">Simplicispira hankyongi</name>
    <dbReference type="NCBI Taxonomy" id="2315688"/>
    <lineage>
        <taxon>Bacteria</taxon>
        <taxon>Pseudomonadati</taxon>
        <taxon>Pseudomonadota</taxon>
        <taxon>Betaproteobacteria</taxon>
        <taxon>Burkholderiales</taxon>
        <taxon>Comamonadaceae</taxon>
        <taxon>Simplicispira</taxon>
    </lineage>
</organism>
<comment type="caution">
    <text evidence="1">The sequence shown here is derived from an EMBL/GenBank/DDBJ whole genome shotgun (WGS) entry which is preliminary data.</text>
</comment>
<name>A0A398CA11_9BURK</name>
<accession>A0A398CA11</accession>
<proteinExistence type="predicted"/>
<keyword evidence="2" id="KW-1185">Reference proteome</keyword>
<sequence length="1266" mass="140580">MLLTENQLDTWVRGNAREAQGVIVELVWRLVAASSPRPKERRFPLGDSIGQHGPDGVLDVDYSFDPFVPEGRSYWEIGTGEKPGDKATEDYNGLVSGMPREERVRSTFVFVTPISGRGSFPHTWKEKAQASWLKKRQEANEWLDIRVIDGTKLIDWVLQFPPVEVWLTNIVLGHSKENIETPEQRWSLLRSYGEPPSLAPDLFLANREEATTKINEVFAGTSIQLKLNTHFPDQVADFVAAALQNLDDVSRIDAAGRCVIISSIDAWNDMVKQPEKLVLVADATLDLTGGAGTKLIQKARRANHAIVFGGPTGGIPDPTSVALSAPRSHHVKEALEKCGYGEERARTLAQKSGGNLGTLLRCLQNLSVMPEWAESTAAAELAIAVILGSWMDGSEADRVVVEGLSGNGYGEWIGRMREITHRPGTPLTQRDGSWRFVSRYEGWHALGPRIFDEHLEKLQALTTAVLVERDPQFDLPTDERYASRMHGKVMKHSQTLRNGLAETLALLGSFPSALSSTSVGKAEVTTALTVRAVLSDADWERWAGLNDLLPLLAEAAPNEFLDAVERALVTDPCPFDKVFAQESGDFMGRTYISGVLWSLETLAWSAEHLNRVAMCLGELASRDPGGKYSNRPANSLSTILLPWMPQTCAPISKRCSAVSSLIRDLPEIGWKLLLSLLPSSHSISSGCRRPAWRQTIPDDWKKGVTQSEYWEQVDYYSQIAVAAAKSDHKKLVALIDRIDDLPRSAFDQLLAHIASDVVLAMSEADRLTIWTSLVDLVAKHRKYPDADWSMEKETIDEIAALADQLAPSAPAFRHQRLFSERDFDLYEEKGNYEEQRNSLEIRRQHALAEVAAHGGAPAVFAFSSSVQSPWRVGLAFGAIAGTDVDRVVLPSLLEAEQKHLVQLASGFVWSKFSRLNWHWVDSFDTHSWTPSQIGQFLAYLPFSPSTWDRSTTLLGANEATYWSKTTANAYETEIGLDRAATSLIQYGRPHAALRCVARMLHGALPFNATLAVQALLAALASSESTHSINAYETTEVIKALQSDSSINADDLFRVEWAYLPLLDRHSGASPKHLWHRLATDPAFFCEVIRFVFRSKHKDQIPEEATEDKKGITTNAYRLLSHWRKPPGHQSDGSYDGAALNLWLDAVKTECKATGHYEIAMTMLGHSLIHVPADPDGLWIHRAAASALNQKEAADMRDGFRTELFNSRGVHGFTSGVAERNIAARYRTQADEVETAGFYRLATTLRELADDYNRQADRESKRSPFDD</sequence>
<dbReference type="RefSeq" id="WP_119109783.1">
    <property type="nucleotide sequence ID" value="NZ_QXJC01000005.1"/>
</dbReference>
<dbReference type="OrthoDB" id="9796370at2"/>
<dbReference type="EMBL" id="QXJC01000005">
    <property type="protein sequence ID" value="RID97678.1"/>
    <property type="molecule type" value="Genomic_DNA"/>
</dbReference>
<evidence type="ECO:0000313" key="2">
    <source>
        <dbReference type="Proteomes" id="UP000266302"/>
    </source>
</evidence>
<evidence type="ECO:0000313" key="1">
    <source>
        <dbReference type="EMBL" id="RID97678.1"/>
    </source>
</evidence>
<protein>
    <submittedName>
        <fullName evidence="1">Uncharacterized protein</fullName>
    </submittedName>
</protein>
<dbReference type="Proteomes" id="UP000266302">
    <property type="component" value="Unassembled WGS sequence"/>
</dbReference>
<reference evidence="1 2" key="1">
    <citation type="submission" date="2018-09" db="EMBL/GenBank/DDBJ databases">
        <title>Draft genome of Simplicispira sp. NY-02.</title>
        <authorList>
            <person name="Im W.T."/>
        </authorList>
    </citation>
    <scope>NUCLEOTIDE SEQUENCE [LARGE SCALE GENOMIC DNA]</scope>
    <source>
        <strain evidence="1 2">NY-02</strain>
    </source>
</reference>